<organism evidence="1 2">
    <name type="scientific">Desulfuromonas versatilis</name>
    <dbReference type="NCBI Taxonomy" id="2802975"/>
    <lineage>
        <taxon>Bacteria</taxon>
        <taxon>Pseudomonadati</taxon>
        <taxon>Thermodesulfobacteriota</taxon>
        <taxon>Desulfuromonadia</taxon>
        <taxon>Desulfuromonadales</taxon>
        <taxon>Desulfuromonadaceae</taxon>
        <taxon>Desulfuromonas</taxon>
    </lineage>
</organism>
<proteinExistence type="predicted"/>
<protein>
    <recommendedName>
        <fullName evidence="3">Peptidase</fullName>
    </recommendedName>
</protein>
<dbReference type="SUPFAM" id="SSF56235">
    <property type="entry name" value="N-terminal nucleophile aminohydrolases (Ntn hydrolases)"/>
    <property type="match status" value="1"/>
</dbReference>
<accession>A0ABM8HYC6</accession>
<evidence type="ECO:0000313" key="1">
    <source>
        <dbReference type="EMBL" id="BCR05730.1"/>
    </source>
</evidence>
<dbReference type="EMBL" id="AP024355">
    <property type="protein sequence ID" value="BCR05730.1"/>
    <property type="molecule type" value="Genomic_DNA"/>
</dbReference>
<evidence type="ECO:0000313" key="2">
    <source>
        <dbReference type="Proteomes" id="UP001319827"/>
    </source>
</evidence>
<dbReference type="InterPro" id="IPR029055">
    <property type="entry name" value="Ntn_hydrolases_N"/>
</dbReference>
<reference evidence="1 2" key="1">
    <citation type="journal article" date="2016" name="C (Basel)">
        <title>Selective Growth of and Electricity Production by Marine Exoelectrogenic Bacteria in Self-Aggregated Hydrogel of Microbially Reduced Graphene Oxide.</title>
        <authorList>
            <person name="Yoshida N."/>
            <person name="Goto Y."/>
            <person name="Miyata Y."/>
        </authorList>
    </citation>
    <scope>NUCLEOTIDE SEQUENCE [LARGE SCALE GENOMIC DNA]</scope>
    <source>
        <strain evidence="1 2">NIT-T3</strain>
    </source>
</reference>
<evidence type="ECO:0008006" key="3">
    <source>
        <dbReference type="Google" id="ProtNLM"/>
    </source>
</evidence>
<gene>
    <name evidence="1" type="ORF">DESUT3_27990</name>
</gene>
<keyword evidence="2" id="KW-1185">Reference proteome</keyword>
<dbReference type="InterPro" id="IPR016545">
    <property type="entry name" value="UCP009120_prtse"/>
</dbReference>
<dbReference type="Proteomes" id="UP001319827">
    <property type="component" value="Chromosome"/>
</dbReference>
<name>A0ABM8HYC6_9BACT</name>
<sequence>MTFCLGMRVRTGLVGIADTRITSGYEAITAKKVSIYQGPKWAMFLMTSGLRSARDKALTYFEEYLEAQQEPFDRLYKAVNCFAEQIRKAAEEDQPALEKSGLRFDIHCVIGGQMSRDTEPKLYMLYPQGNWVEVSKGTPYQIVGASGYGKPILDRTFTFEDPLSFALKVGILAFDSTRISATDVDLPVDVVFYEKDSFRIVEHRYSKEDLEEISSWWMDRLRNSILELPSEWIDRIKAKLSPPGEVATCPIKE</sequence>
<dbReference type="PIRSF" id="PIRSF009120">
    <property type="entry name" value="UCP009120_prtse"/>
    <property type="match status" value="1"/>
</dbReference>
<reference evidence="1 2" key="2">
    <citation type="journal article" date="2021" name="Int. J. Syst. Evol. Microbiol.">
        <title>Isolation and Polyphasic Characterization of Desulfuromonas versatilis sp. Nov., an Electrogenic Bacteria Capable of Versatile Metabolism Isolated from a Graphene Oxide-Reducing Enrichment Culture.</title>
        <authorList>
            <person name="Xie L."/>
            <person name="Yoshida N."/>
            <person name="Ishii S."/>
            <person name="Meng L."/>
        </authorList>
    </citation>
    <scope>NUCLEOTIDE SEQUENCE [LARGE SCALE GENOMIC DNA]</scope>
    <source>
        <strain evidence="1 2">NIT-T3</strain>
    </source>
</reference>
<dbReference type="RefSeq" id="WP_221249136.1">
    <property type="nucleotide sequence ID" value="NZ_AP024355.1"/>
</dbReference>
<dbReference type="Gene3D" id="3.60.20.10">
    <property type="entry name" value="Glutamine Phosphoribosylpyrophosphate, subunit 1, domain 1"/>
    <property type="match status" value="1"/>
</dbReference>